<evidence type="ECO:0000313" key="1">
    <source>
        <dbReference type="EMBL" id="KAL3597182.1"/>
    </source>
</evidence>
<dbReference type="Proteomes" id="UP000309997">
    <property type="component" value="Unassembled WGS sequence"/>
</dbReference>
<comment type="caution">
    <text evidence="1">The sequence shown here is derived from an EMBL/GenBank/DDBJ whole genome shotgun (WGS) entry which is preliminary data.</text>
</comment>
<name>A0ACC4CGY4_POPAL</name>
<evidence type="ECO:0000313" key="2">
    <source>
        <dbReference type="Proteomes" id="UP000309997"/>
    </source>
</evidence>
<gene>
    <name evidence="1" type="ORF">D5086_008819</name>
</gene>
<keyword evidence="2" id="KW-1185">Reference proteome</keyword>
<reference evidence="1 2" key="1">
    <citation type="journal article" date="2024" name="Plant Biotechnol. J.">
        <title>Genome and CRISPR/Cas9 system of a widespread forest tree (Populus alba) in the world.</title>
        <authorList>
            <person name="Liu Y.J."/>
            <person name="Jiang P.F."/>
            <person name="Han X.M."/>
            <person name="Li X.Y."/>
            <person name="Wang H.M."/>
            <person name="Wang Y.J."/>
            <person name="Wang X.X."/>
            <person name="Zeng Q.Y."/>
        </authorList>
    </citation>
    <scope>NUCLEOTIDE SEQUENCE [LARGE SCALE GENOMIC DNA]</scope>
    <source>
        <strain evidence="2">cv. PAL-ZL1</strain>
    </source>
</reference>
<proteinExistence type="predicted"/>
<dbReference type="EMBL" id="RCHU02000004">
    <property type="protein sequence ID" value="KAL3597182.1"/>
    <property type="molecule type" value="Genomic_DNA"/>
</dbReference>
<accession>A0ACC4CGY4</accession>
<sequence length="126" mass="13956">MTPASPSSSIQISTALVIVRRVVGILSSLADWCYRVKWSMDKSSIHFQKCCLFMASLGICNESFGLRSNIETEFVMIDSAPSRSMSSRTNSELVAASIAFMKESLCIVDESFKDEVLSIFKVCHNT</sequence>
<protein>
    <submittedName>
        <fullName evidence="1">Uncharacterized protein</fullName>
    </submittedName>
</protein>
<organism evidence="1 2">
    <name type="scientific">Populus alba</name>
    <name type="common">White poplar</name>
    <dbReference type="NCBI Taxonomy" id="43335"/>
    <lineage>
        <taxon>Eukaryota</taxon>
        <taxon>Viridiplantae</taxon>
        <taxon>Streptophyta</taxon>
        <taxon>Embryophyta</taxon>
        <taxon>Tracheophyta</taxon>
        <taxon>Spermatophyta</taxon>
        <taxon>Magnoliopsida</taxon>
        <taxon>eudicotyledons</taxon>
        <taxon>Gunneridae</taxon>
        <taxon>Pentapetalae</taxon>
        <taxon>rosids</taxon>
        <taxon>fabids</taxon>
        <taxon>Malpighiales</taxon>
        <taxon>Salicaceae</taxon>
        <taxon>Saliceae</taxon>
        <taxon>Populus</taxon>
    </lineage>
</organism>